<keyword evidence="5 8" id="KW-0663">Pyridoxal phosphate</keyword>
<comment type="cofactor">
    <cofactor evidence="1 7">
        <name>pyridoxal 5'-phosphate</name>
        <dbReference type="ChEBI" id="CHEBI:597326"/>
    </cofactor>
</comment>
<dbReference type="SUPFAM" id="SSF53383">
    <property type="entry name" value="PLP-dependent transferases"/>
    <property type="match status" value="1"/>
</dbReference>
<feature type="domain" description="Aminotransferase class V" evidence="9">
    <location>
        <begin position="24"/>
        <end position="403"/>
    </location>
</feature>
<dbReference type="Pfam" id="PF00266">
    <property type="entry name" value="Aminotran_5"/>
    <property type="match status" value="1"/>
</dbReference>
<evidence type="ECO:0000256" key="6">
    <source>
        <dbReference type="ARBA" id="ARBA00050776"/>
    </source>
</evidence>
<dbReference type="NCBIfam" id="TIGR01979">
    <property type="entry name" value="sufS"/>
    <property type="match status" value="1"/>
</dbReference>
<keyword evidence="4 8" id="KW-0808">Transferase</keyword>
<dbReference type="InterPro" id="IPR015424">
    <property type="entry name" value="PyrdxlP-dep_Trfase"/>
</dbReference>
<keyword evidence="11" id="KW-1185">Reference proteome</keyword>
<sequence>MYDINKIREDFPILSRTIYDKPLVYFDNAATTQKPLCVLDAMRDEYLNVNANVHRGVHWLSQQATELHEGARETVRKFINAKSTTEIVFTRGTTEGLNLVASSFSDEFMKEGDEVIVSAVEHHSNIVPWQLQTHKKGIVLKVIPMDDFGKLDIDEFSKMITSRTKIVSVSHVSNVLGTINPVKDIIRIAHEHDIPVMVDGAQSTPHFAVDMQDLDCDFFVFSGHKIYGPTGVGVLYGKEAWLDKLPPYQGGGEMIENVSFEKTTFERPPLKFEAGTPDYIATTGLAKALDYVTDLGLDNIVSHEKKLTAYAINKMLQFDGMKIFGIDDSKPVTEETLCNHDAVISFQLRDIHHMDMGMILDRQGIAIRTGHHCAQPLMQRLGVLGTSRASFALYNTIEEIDAFIAGIDKASNMFKGSSCTPKQL</sequence>
<evidence type="ECO:0000256" key="2">
    <source>
        <dbReference type="ARBA" id="ARBA00002824"/>
    </source>
</evidence>
<dbReference type="EC" id="2.8.1.7" evidence="8"/>
<evidence type="ECO:0000313" key="10">
    <source>
        <dbReference type="EMBL" id="BCS85442.1"/>
    </source>
</evidence>
<dbReference type="Gene3D" id="3.40.640.10">
    <property type="entry name" value="Type I PLP-dependent aspartate aminotransferase-like (Major domain)"/>
    <property type="match status" value="1"/>
</dbReference>
<evidence type="ECO:0000259" key="9">
    <source>
        <dbReference type="Pfam" id="PF00266"/>
    </source>
</evidence>
<dbReference type="RefSeq" id="WP_207153094.1">
    <property type="nucleotide sequence ID" value="NZ_AP024484.1"/>
</dbReference>
<dbReference type="Proteomes" id="UP001319045">
    <property type="component" value="Chromosome"/>
</dbReference>
<dbReference type="InterPro" id="IPR015422">
    <property type="entry name" value="PyrdxlP-dep_Trfase_small"/>
</dbReference>
<accession>A0ABN6EHS3</accession>
<dbReference type="PROSITE" id="PS00595">
    <property type="entry name" value="AA_TRANSFER_CLASS_5"/>
    <property type="match status" value="1"/>
</dbReference>
<comment type="function">
    <text evidence="2 8">Catalyzes the removal of elemental sulfur and selenium atoms from L-cysteine, L-cystine, L-selenocysteine, and L-selenocystine to produce L-alanine.</text>
</comment>
<comment type="catalytic activity">
    <reaction evidence="6 8">
        <text>(sulfur carrier)-H + L-cysteine = (sulfur carrier)-SH + L-alanine</text>
        <dbReference type="Rhea" id="RHEA:43892"/>
        <dbReference type="Rhea" id="RHEA-COMP:14737"/>
        <dbReference type="Rhea" id="RHEA-COMP:14739"/>
        <dbReference type="ChEBI" id="CHEBI:29917"/>
        <dbReference type="ChEBI" id="CHEBI:35235"/>
        <dbReference type="ChEBI" id="CHEBI:57972"/>
        <dbReference type="ChEBI" id="CHEBI:64428"/>
        <dbReference type="EC" id="2.8.1.7"/>
    </reaction>
</comment>
<dbReference type="InterPro" id="IPR015421">
    <property type="entry name" value="PyrdxlP-dep_Trfase_major"/>
</dbReference>
<dbReference type="PANTHER" id="PTHR43586:SF8">
    <property type="entry name" value="CYSTEINE DESULFURASE 1, CHLOROPLASTIC"/>
    <property type="match status" value="1"/>
</dbReference>
<evidence type="ECO:0000256" key="5">
    <source>
        <dbReference type="ARBA" id="ARBA00022898"/>
    </source>
</evidence>
<protein>
    <recommendedName>
        <fullName evidence="8">Cysteine desulfurase</fullName>
        <ecNumber evidence="8">2.8.1.7</ecNumber>
    </recommendedName>
</protein>
<dbReference type="CDD" id="cd06453">
    <property type="entry name" value="SufS_like"/>
    <property type="match status" value="1"/>
</dbReference>
<proteinExistence type="inferred from homology"/>
<dbReference type="InterPro" id="IPR010970">
    <property type="entry name" value="Cys_dSase_SufS"/>
</dbReference>
<evidence type="ECO:0000256" key="8">
    <source>
        <dbReference type="RuleBase" id="RU004506"/>
    </source>
</evidence>
<evidence type="ECO:0000256" key="4">
    <source>
        <dbReference type="ARBA" id="ARBA00022679"/>
    </source>
</evidence>
<dbReference type="PIRSF" id="PIRSF005572">
    <property type="entry name" value="NifS"/>
    <property type="match status" value="1"/>
</dbReference>
<organism evidence="10 11">
    <name type="scientific">Prevotella herbatica</name>
    <dbReference type="NCBI Taxonomy" id="2801997"/>
    <lineage>
        <taxon>Bacteria</taxon>
        <taxon>Pseudomonadati</taxon>
        <taxon>Bacteroidota</taxon>
        <taxon>Bacteroidia</taxon>
        <taxon>Bacteroidales</taxon>
        <taxon>Prevotellaceae</taxon>
        <taxon>Prevotella</taxon>
    </lineage>
</organism>
<comment type="similarity">
    <text evidence="3 8">Belongs to the class-V pyridoxal-phosphate-dependent aminotransferase family. Csd subfamily.</text>
</comment>
<evidence type="ECO:0000256" key="1">
    <source>
        <dbReference type="ARBA" id="ARBA00001933"/>
    </source>
</evidence>
<name>A0ABN6EHS3_9BACT</name>
<gene>
    <name evidence="10" type="ORF">prwr041_13350</name>
</gene>
<dbReference type="InterPro" id="IPR000192">
    <property type="entry name" value="Aminotrans_V_dom"/>
</dbReference>
<evidence type="ECO:0000256" key="7">
    <source>
        <dbReference type="RuleBase" id="RU004504"/>
    </source>
</evidence>
<dbReference type="Gene3D" id="3.90.1150.10">
    <property type="entry name" value="Aspartate Aminotransferase, domain 1"/>
    <property type="match status" value="1"/>
</dbReference>
<dbReference type="EMBL" id="AP024484">
    <property type="protein sequence ID" value="BCS85442.1"/>
    <property type="molecule type" value="Genomic_DNA"/>
</dbReference>
<evidence type="ECO:0000256" key="3">
    <source>
        <dbReference type="ARBA" id="ARBA00010447"/>
    </source>
</evidence>
<evidence type="ECO:0000313" key="11">
    <source>
        <dbReference type="Proteomes" id="UP001319045"/>
    </source>
</evidence>
<dbReference type="InterPro" id="IPR020578">
    <property type="entry name" value="Aminotrans_V_PyrdxlP_BS"/>
</dbReference>
<reference evidence="10 11" key="1">
    <citation type="journal article" date="2022" name="Int. J. Syst. Evol. Microbiol.">
        <title>Prevotella herbatica sp. nov., a plant polysaccharide-decomposing anaerobic bacterium isolated from a methanogenic reactor.</title>
        <authorList>
            <person name="Uek A."/>
            <person name="Tonouchi A."/>
            <person name="Kaku N."/>
            <person name="Ueki K."/>
        </authorList>
    </citation>
    <scope>NUCLEOTIDE SEQUENCE [LARGE SCALE GENOMIC DNA]</scope>
    <source>
        <strain evidence="10 11">WR041</strain>
    </source>
</reference>
<dbReference type="InterPro" id="IPR016454">
    <property type="entry name" value="Cysteine_dSase"/>
</dbReference>
<dbReference type="PANTHER" id="PTHR43586">
    <property type="entry name" value="CYSTEINE DESULFURASE"/>
    <property type="match status" value="1"/>
</dbReference>